<reference evidence="3 4" key="1">
    <citation type="submission" date="2024-03" db="EMBL/GenBank/DDBJ databases">
        <title>Draft genome sequence of Pseudonocardia tropica JCM 19149.</title>
        <authorList>
            <person name="Butdee W."/>
            <person name="Duangmal K."/>
        </authorList>
    </citation>
    <scope>NUCLEOTIDE SEQUENCE [LARGE SCALE GENOMIC DNA]</scope>
    <source>
        <strain evidence="3 4">JCM 19149</strain>
    </source>
</reference>
<proteinExistence type="predicted"/>
<dbReference type="Proteomes" id="UP001464923">
    <property type="component" value="Unassembled WGS sequence"/>
</dbReference>
<protein>
    <submittedName>
        <fullName evidence="3">Ribbon-helix-helix protein, CopG family</fullName>
    </submittedName>
</protein>
<name>A0ABV1JZH2_9PSEU</name>
<evidence type="ECO:0000259" key="2">
    <source>
        <dbReference type="Pfam" id="PF07878"/>
    </source>
</evidence>
<dbReference type="InterPro" id="IPR012869">
    <property type="entry name" value="RHH_5"/>
</dbReference>
<gene>
    <name evidence="3" type="ORF">WHI96_21365</name>
</gene>
<evidence type="ECO:0000256" key="1">
    <source>
        <dbReference type="SAM" id="MobiDB-lite"/>
    </source>
</evidence>
<dbReference type="EMBL" id="JBEDNP010000014">
    <property type="protein sequence ID" value="MEQ3541370.1"/>
    <property type="molecule type" value="Genomic_DNA"/>
</dbReference>
<sequence>MKDGHEVAPDVDLDAEDVRDRQGRRVTDEYAEPAAEEALRLVRPGRPALGEVGMHSPRVSFRVPEQVRRQAEQRAAAEGRSVSEIARDALERYLRNAG</sequence>
<feature type="region of interest" description="Disordered" evidence="1">
    <location>
        <begin position="1"/>
        <end position="31"/>
    </location>
</feature>
<dbReference type="InterPro" id="IPR010985">
    <property type="entry name" value="Ribbon_hlx_hlx"/>
</dbReference>
<organism evidence="3 4">
    <name type="scientific">Pseudonocardia tropica</name>
    <dbReference type="NCBI Taxonomy" id="681289"/>
    <lineage>
        <taxon>Bacteria</taxon>
        <taxon>Bacillati</taxon>
        <taxon>Actinomycetota</taxon>
        <taxon>Actinomycetes</taxon>
        <taxon>Pseudonocardiales</taxon>
        <taxon>Pseudonocardiaceae</taxon>
        <taxon>Pseudonocardia</taxon>
    </lineage>
</organism>
<keyword evidence="4" id="KW-1185">Reference proteome</keyword>
<feature type="domain" description="CopG-like ribbon-helix-helix" evidence="2">
    <location>
        <begin position="56"/>
        <end position="97"/>
    </location>
</feature>
<dbReference type="RefSeq" id="WP_345651346.1">
    <property type="nucleotide sequence ID" value="NZ_BAABLY010000077.1"/>
</dbReference>
<evidence type="ECO:0000313" key="3">
    <source>
        <dbReference type="EMBL" id="MEQ3541370.1"/>
    </source>
</evidence>
<evidence type="ECO:0000313" key="4">
    <source>
        <dbReference type="Proteomes" id="UP001464923"/>
    </source>
</evidence>
<comment type="caution">
    <text evidence="3">The sequence shown here is derived from an EMBL/GenBank/DDBJ whole genome shotgun (WGS) entry which is preliminary data.</text>
</comment>
<accession>A0ABV1JZH2</accession>
<dbReference type="Pfam" id="PF07878">
    <property type="entry name" value="RHH_5"/>
    <property type="match status" value="1"/>
</dbReference>
<feature type="compositionally biased region" description="Basic and acidic residues" evidence="1">
    <location>
        <begin position="16"/>
        <end position="28"/>
    </location>
</feature>
<dbReference type="SUPFAM" id="SSF47598">
    <property type="entry name" value="Ribbon-helix-helix"/>
    <property type="match status" value="1"/>
</dbReference>